<reference evidence="1 2" key="1">
    <citation type="submission" date="2023-08" db="EMBL/GenBank/DDBJ databases">
        <title>A Necator americanus chromosomal reference genome.</title>
        <authorList>
            <person name="Ilik V."/>
            <person name="Petrzelkova K.J."/>
            <person name="Pardy F."/>
            <person name="Fuh T."/>
            <person name="Niatou-Singa F.S."/>
            <person name="Gouil Q."/>
            <person name="Baker L."/>
            <person name="Ritchie M.E."/>
            <person name="Jex A.R."/>
            <person name="Gazzola D."/>
            <person name="Li H."/>
            <person name="Toshio Fujiwara R."/>
            <person name="Zhan B."/>
            <person name="Aroian R.V."/>
            <person name="Pafco B."/>
            <person name="Schwarz E.M."/>
        </authorList>
    </citation>
    <scope>NUCLEOTIDE SEQUENCE [LARGE SCALE GENOMIC DNA]</scope>
    <source>
        <strain evidence="1 2">Aroian</strain>
        <tissue evidence="1">Whole animal</tissue>
    </source>
</reference>
<organism evidence="1 2">
    <name type="scientific">Necator americanus</name>
    <name type="common">Human hookworm</name>
    <dbReference type="NCBI Taxonomy" id="51031"/>
    <lineage>
        <taxon>Eukaryota</taxon>
        <taxon>Metazoa</taxon>
        <taxon>Ecdysozoa</taxon>
        <taxon>Nematoda</taxon>
        <taxon>Chromadorea</taxon>
        <taxon>Rhabditida</taxon>
        <taxon>Rhabditina</taxon>
        <taxon>Rhabditomorpha</taxon>
        <taxon>Strongyloidea</taxon>
        <taxon>Ancylostomatidae</taxon>
        <taxon>Bunostominae</taxon>
        <taxon>Necator</taxon>
    </lineage>
</organism>
<protein>
    <recommendedName>
        <fullName evidence="3">ADF-H domain-containing protein</fullName>
    </recommendedName>
</protein>
<name>A0ABR1EN40_NECAM</name>
<accession>A0ABR1EN40</accession>
<comment type="caution">
    <text evidence="1">The sequence shown here is derived from an EMBL/GenBank/DDBJ whole genome shotgun (WGS) entry which is preliminary data.</text>
</comment>
<evidence type="ECO:0000313" key="2">
    <source>
        <dbReference type="Proteomes" id="UP001303046"/>
    </source>
</evidence>
<gene>
    <name evidence="1" type="primary">Necator_chrX.g24585</name>
    <name evidence="1" type="ORF">RB195_024420</name>
</gene>
<proteinExistence type="predicted"/>
<evidence type="ECO:0008006" key="3">
    <source>
        <dbReference type="Google" id="ProtNLM"/>
    </source>
</evidence>
<evidence type="ECO:0000313" key="1">
    <source>
        <dbReference type="EMBL" id="KAK6764084.1"/>
    </source>
</evidence>
<dbReference type="EMBL" id="JAVFWL010000006">
    <property type="protein sequence ID" value="KAK6764084.1"/>
    <property type="molecule type" value="Genomic_DNA"/>
</dbReference>
<dbReference type="Proteomes" id="UP001303046">
    <property type="component" value="Unassembled WGS sequence"/>
</dbReference>
<sequence>MMLFVNYAKGGFTGLLWHTIGTNGTITGARSTVRRSAGVKVFRLESENAVLKANIPEDVLRKIVAEHTC</sequence>
<keyword evidence="2" id="KW-1185">Reference proteome</keyword>